<organism evidence="3 4">
    <name type="scientific">Priestia taiwanensis</name>
    <dbReference type="NCBI Taxonomy" id="1347902"/>
    <lineage>
        <taxon>Bacteria</taxon>
        <taxon>Bacillati</taxon>
        <taxon>Bacillota</taxon>
        <taxon>Bacilli</taxon>
        <taxon>Bacillales</taxon>
        <taxon>Bacillaceae</taxon>
        <taxon>Priestia</taxon>
    </lineage>
</organism>
<evidence type="ECO:0000313" key="4">
    <source>
        <dbReference type="Proteomes" id="UP000605259"/>
    </source>
</evidence>
<accession>A0A917ES26</accession>
<proteinExistence type="predicted"/>
<dbReference type="InterPro" id="IPR011528">
    <property type="entry name" value="NERD"/>
</dbReference>
<reference evidence="3" key="1">
    <citation type="journal article" date="2014" name="Int. J. Syst. Evol. Microbiol.">
        <title>Complete genome sequence of Corynebacterium casei LMG S-19264T (=DSM 44701T), isolated from a smear-ripened cheese.</title>
        <authorList>
            <consortium name="US DOE Joint Genome Institute (JGI-PGF)"/>
            <person name="Walter F."/>
            <person name="Albersmeier A."/>
            <person name="Kalinowski J."/>
            <person name="Ruckert C."/>
        </authorList>
    </citation>
    <scope>NUCLEOTIDE SEQUENCE</scope>
    <source>
        <strain evidence="3">CGMCC 1.12698</strain>
    </source>
</reference>
<dbReference type="EMBL" id="BMFK01000001">
    <property type="protein sequence ID" value="GGE73321.1"/>
    <property type="molecule type" value="Genomic_DNA"/>
</dbReference>
<dbReference type="Pfam" id="PF08378">
    <property type="entry name" value="NERD"/>
    <property type="match status" value="1"/>
</dbReference>
<evidence type="ECO:0000256" key="1">
    <source>
        <dbReference type="SAM" id="Phobius"/>
    </source>
</evidence>
<gene>
    <name evidence="3" type="ORF">GCM10007140_24000</name>
</gene>
<keyword evidence="1" id="KW-0812">Transmembrane</keyword>
<feature type="domain" description="NERD" evidence="2">
    <location>
        <begin position="67"/>
        <end position="187"/>
    </location>
</feature>
<name>A0A917ES26_9BACI</name>
<reference evidence="3" key="2">
    <citation type="submission" date="2020-09" db="EMBL/GenBank/DDBJ databases">
        <authorList>
            <person name="Sun Q."/>
            <person name="Zhou Y."/>
        </authorList>
    </citation>
    <scope>NUCLEOTIDE SEQUENCE</scope>
    <source>
        <strain evidence="3">CGMCC 1.12698</strain>
    </source>
</reference>
<keyword evidence="4" id="KW-1185">Reference proteome</keyword>
<protein>
    <recommendedName>
        <fullName evidence="2">NERD domain-containing protein</fullName>
    </recommendedName>
</protein>
<evidence type="ECO:0000259" key="2">
    <source>
        <dbReference type="PROSITE" id="PS50965"/>
    </source>
</evidence>
<evidence type="ECO:0000313" key="3">
    <source>
        <dbReference type="EMBL" id="GGE73321.1"/>
    </source>
</evidence>
<comment type="caution">
    <text evidence="3">The sequence shown here is derived from an EMBL/GenBank/DDBJ whole genome shotgun (WGS) entry which is preliminary data.</text>
</comment>
<feature type="transmembrane region" description="Helical" evidence="1">
    <location>
        <begin position="12"/>
        <end position="32"/>
    </location>
</feature>
<keyword evidence="1" id="KW-0472">Membrane</keyword>
<dbReference type="RefSeq" id="WP_188388568.1">
    <property type="nucleotide sequence ID" value="NZ_BMFK01000001.1"/>
</dbReference>
<dbReference type="Proteomes" id="UP000605259">
    <property type="component" value="Unassembled WGS sequence"/>
</dbReference>
<sequence>MTLRLTHKYWLWRIASYVFLLLTLVGIGLSVYVGYDRLVVKGLFLSIAVSCELIRRKASKQAKILRAGVEGEQKTTKLLASLSKQYKVVGDTTVTINGKSSQLDHVVIGPAGVFVIETKNVSGKIIGQVADNDWSQKKIDYKGKPYTKTLYNPLKQVGTHVERVYALLKQANISIPVKGIVYFVHKDAEINMRSNEVKIFSARKREEQALLQYVQRTHGKAMTSQEVEKVYALLK</sequence>
<dbReference type="PROSITE" id="PS50965">
    <property type="entry name" value="NERD"/>
    <property type="match status" value="1"/>
</dbReference>
<dbReference type="AlphaFoldDB" id="A0A917ES26"/>
<keyword evidence="1" id="KW-1133">Transmembrane helix</keyword>